<dbReference type="InterPro" id="IPR012338">
    <property type="entry name" value="Beta-lactam/transpept-like"/>
</dbReference>
<reference evidence="4 5" key="1">
    <citation type="journal article" date="2019" name="J. Ind. Microbiol. Biotechnol.">
        <title>Paenibacillus amylolyticus 27C64 has a diverse set of carbohydrate-active enzymes and complete pectin deconstruction system.</title>
        <authorList>
            <person name="Keggi C."/>
            <person name="Doran-Peterson J."/>
        </authorList>
    </citation>
    <scope>NUCLEOTIDE SEQUENCE [LARGE SCALE GENOMIC DNA]</scope>
    <source>
        <strain evidence="4 5">27C64</strain>
    </source>
</reference>
<feature type="domain" description="Beta-lactamase-related" evidence="3">
    <location>
        <begin position="47"/>
        <end position="351"/>
    </location>
</feature>
<dbReference type="Proteomes" id="UP000323664">
    <property type="component" value="Unassembled WGS sequence"/>
</dbReference>
<comment type="subcellular location">
    <subcellularLocation>
        <location evidence="1">Membrane</location>
    </subcellularLocation>
</comment>
<dbReference type="Gene3D" id="3.40.710.10">
    <property type="entry name" value="DD-peptidase/beta-lactamase superfamily"/>
    <property type="match status" value="1"/>
</dbReference>
<gene>
    <name evidence="4" type="ORF">EC604_27310</name>
</gene>
<evidence type="ECO:0000256" key="2">
    <source>
        <dbReference type="ARBA" id="ARBA00023136"/>
    </source>
</evidence>
<sequence length="356" mass="40123">MNTRTLGETAKVVTLRNNIIPESGDLVNALSAINSYLESKYQKEEFSGAVLVSKNNEILFNAGIGIANREHQIKCTHETKFRIGSITKQFTSMAIMMLSEQGFLSEGDRLAKFFPLCPYGESITIHHLLTHTSGIPNITQLQDFKKLMKEYTPLHISIELIMKLPLDFQPGSQFRYSNSGYLLLAYLIEMITGQSYEEFLIENIFSPLSMNSSGPDKYKEIILQRASGYEFDHKIGIVNSDFIDMSIASGGGNLLSTTEDLYKWELALTSNTLVSNKAMQRLFTDYGFGYGYGWFVKDELIYNKALKSVYHGGGIVGFKNRITRYLDEHVCIIVLNNLSTTDVDDVTNNIAKLIFQ</sequence>
<dbReference type="InterPro" id="IPR001466">
    <property type="entry name" value="Beta-lactam-related"/>
</dbReference>
<protein>
    <submittedName>
        <fullName evidence="4">Beta-lactamase family protein</fullName>
    </submittedName>
</protein>
<dbReference type="Pfam" id="PF00144">
    <property type="entry name" value="Beta-lactamase"/>
    <property type="match status" value="1"/>
</dbReference>
<organism evidence="4 5">
    <name type="scientific">Paenibacillus amylolyticus</name>
    <dbReference type="NCBI Taxonomy" id="1451"/>
    <lineage>
        <taxon>Bacteria</taxon>
        <taxon>Bacillati</taxon>
        <taxon>Bacillota</taxon>
        <taxon>Bacilli</taxon>
        <taxon>Bacillales</taxon>
        <taxon>Paenibacillaceae</taxon>
        <taxon>Paenibacillus</taxon>
    </lineage>
</organism>
<dbReference type="EMBL" id="RIAS01000025">
    <property type="protein sequence ID" value="KAA8787546.1"/>
    <property type="molecule type" value="Genomic_DNA"/>
</dbReference>
<name>A0A5M9X0Y3_PAEAM</name>
<dbReference type="InterPro" id="IPR050491">
    <property type="entry name" value="AmpC-like"/>
</dbReference>
<evidence type="ECO:0000313" key="4">
    <source>
        <dbReference type="EMBL" id="KAA8787546.1"/>
    </source>
</evidence>
<accession>A0A5M9X0Y3</accession>
<dbReference type="AlphaFoldDB" id="A0A5M9X0Y3"/>
<dbReference type="GO" id="GO:0016020">
    <property type="term" value="C:membrane"/>
    <property type="evidence" value="ECO:0007669"/>
    <property type="project" value="UniProtKB-SubCell"/>
</dbReference>
<dbReference type="RefSeq" id="WP_123067180.1">
    <property type="nucleotide sequence ID" value="NZ_RIAS01000025.1"/>
</dbReference>
<evidence type="ECO:0000256" key="1">
    <source>
        <dbReference type="ARBA" id="ARBA00004370"/>
    </source>
</evidence>
<dbReference type="SUPFAM" id="SSF56601">
    <property type="entry name" value="beta-lactamase/transpeptidase-like"/>
    <property type="match status" value="1"/>
</dbReference>
<dbReference type="PANTHER" id="PTHR46825">
    <property type="entry name" value="D-ALANYL-D-ALANINE-CARBOXYPEPTIDASE/ENDOPEPTIDASE AMPH"/>
    <property type="match status" value="1"/>
</dbReference>
<evidence type="ECO:0000313" key="5">
    <source>
        <dbReference type="Proteomes" id="UP000323664"/>
    </source>
</evidence>
<dbReference type="PANTHER" id="PTHR46825:SF11">
    <property type="entry name" value="PENICILLIN-BINDING PROTEIN 4"/>
    <property type="match status" value="1"/>
</dbReference>
<evidence type="ECO:0000259" key="3">
    <source>
        <dbReference type="Pfam" id="PF00144"/>
    </source>
</evidence>
<comment type="caution">
    <text evidence="4">The sequence shown here is derived from an EMBL/GenBank/DDBJ whole genome shotgun (WGS) entry which is preliminary data.</text>
</comment>
<proteinExistence type="predicted"/>
<keyword evidence="2" id="KW-0472">Membrane</keyword>